<dbReference type="Pfam" id="PF00378">
    <property type="entry name" value="ECH_1"/>
    <property type="match status" value="1"/>
</dbReference>
<dbReference type="InterPro" id="IPR001753">
    <property type="entry name" value="Enoyl-CoA_hydra/iso"/>
</dbReference>
<keyword evidence="3" id="KW-1185">Reference proteome</keyword>
<dbReference type="EMBL" id="CP064782">
    <property type="protein sequence ID" value="QWT47784.1"/>
    <property type="molecule type" value="Genomic_DNA"/>
</dbReference>
<name>A0A975SK38_9RHOO</name>
<dbReference type="CDD" id="cd06558">
    <property type="entry name" value="crotonase-like"/>
    <property type="match status" value="1"/>
</dbReference>
<dbReference type="AlphaFoldDB" id="A0A975SK38"/>
<comment type="similarity">
    <text evidence="1">Belongs to the enoyl-CoA hydratase/isomerase family.</text>
</comment>
<evidence type="ECO:0000313" key="3">
    <source>
        <dbReference type="Proteomes" id="UP000683428"/>
    </source>
</evidence>
<accession>A0A975SK38</accession>
<dbReference type="RefSeq" id="WP_216130295.1">
    <property type="nucleotide sequence ID" value="NZ_CP064782.1"/>
</dbReference>
<reference evidence="2" key="1">
    <citation type="submission" date="2020-11" db="EMBL/GenBank/DDBJ databases">
        <title>Azospira inquinata sp. nov.</title>
        <authorList>
            <person name="Moe W.M."/>
            <person name="Mikes M.C."/>
        </authorList>
    </citation>
    <scope>NUCLEOTIDE SEQUENCE</scope>
    <source>
        <strain evidence="2">Azo-3</strain>
    </source>
</reference>
<dbReference type="InterPro" id="IPR051683">
    <property type="entry name" value="Enoyl-CoA_Hydratase/Isomerase"/>
</dbReference>
<dbReference type="PANTHER" id="PTHR42964">
    <property type="entry name" value="ENOYL-COA HYDRATASE"/>
    <property type="match status" value="1"/>
</dbReference>
<gene>
    <name evidence="2" type="ORF">Azoinq_07805</name>
</gene>
<evidence type="ECO:0000256" key="1">
    <source>
        <dbReference type="ARBA" id="ARBA00005254"/>
    </source>
</evidence>
<protein>
    <submittedName>
        <fullName evidence="2">Enoyl-CoA hydratase/isomerase family protein</fullName>
    </submittedName>
</protein>
<dbReference type="KEGG" id="aiq:Azoinq_07805"/>
<organism evidence="2 3">
    <name type="scientific">Azospira inquinata</name>
    <dbReference type="NCBI Taxonomy" id="2785627"/>
    <lineage>
        <taxon>Bacteria</taxon>
        <taxon>Pseudomonadati</taxon>
        <taxon>Pseudomonadota</taxon>
        <taxon>Betaproteobacteria</taxon>
        <taxon>Rhodocyclales</taxon>
        <taxon>Rhodocyclaceae</taxon>
        <taxon>Azospira</taxon>
    </lineage>
</organism>
<dbReference type="Proteomes" id="UP000683428">
    <property type="component" value="Chromosome"/>
</dbReference>
<dbReference type="PANTHER" id="PTHR42964:SF1">
    <property type="entry name" value="POLYKETIDE BIOSYNTHESIS ENOYL-COA HYDRATASE PKSH-RELATED"/>
    <property type="match status" value="1"/>
</dbReference>
<evidence type="ECO:0000313" key="2">
    <source>
        <dbReference type="EMBL" id="QWT47784.1"/>
    </source>
</evidence>
<sequence>MEFQAILVETDGPLGLLTLNKPDRHNALDEHLIGEITEGLRQLEADAQVRVVVLSATGKSFCAGTDLQWQQRAARFTPSQNLQEARNLGDMLQTLNTLTKPVIARVQGPAYGGGVGLVAACDIALATYDALFALTDVKLGLLPALAAPYFQAAVGARHARRYLLTGERFSAAEAYRLGLIHELVPDEEALDDAVGEIVDKLLRNGPAALGACKEMLAALDGHPLDGDLVLESAARATQVRLSAEGQEGIAAFLEKRKPAWAQTLDEPA</sequence>
<proteinExistence type="inferred from homology"/>